<dbReference type="AlphaFoldDB" id="A0A3D9N3F4"/>
<feature type="domain" description="4'-phosphopantetheinyl transferase" evidence="3">
    <location>
        <begin position="133"/>
        <end position="223"/>
    </location>
</feature>
<sequence length="259" mass="29583">MKIKNLESRFFCGSSKVVQAQGEASVYDNSAIKLFKIELSQYYNIIEVLSKFLSPQEVLRAQRYHQLRDSNRFIICRSFLKILIAKQKSIEVSQVYFEKGENHKPYFPLDKTLFFNVSHAGDFAIIAFGNCELGVDIEKIDQHFDYSEIIPVVYDIIEIDTIQSSKDSRSMFYKFWTRKEAIVKAIGKGIDEDLIKIPVTDGFHNILSALVCNFKNVSVISFKVNENHIGALALTNETLSNANIAFYPSPTVDEIRSLI</sequence>
<dbReference type="GO" id="GO:0008897">
    <property type="term" value="F:holo-[acyl-carrier-protein] synthase activity"/>
    <property type="evidence" value="ECO:0007669"/>
    <property type="project" value="InterPro"/>
</dbReference>
<dbReference type="InterPro" id="IPR008278">
    <property type="entry name" value="4-PPantetheinyl_Trfase_dom"/>
</dbReference>
<dbReference type="PANTHER" id="PTHR12215:SF10">
    <property type="entry name" value="L-AMINOADIPATE-SEMIALDEHYDE DEHYDROGENASE-PHOSPHOPANTETHEINYL TRANSFERASE"/>
    <property type="match status" value="1"/>
</dbReference>
<dbReference type="GO" id="GO:0000287">
    <property type="term" value="F:magnesium ion binding"/>
    <property type="evidence" value="ECO:0007669"/>
    <property type="project" value="InterPro"/>
</dbReference>
<dbReference type="InterPro" id="IPR055066">
    <property type="entry name" value="AASDHPPT_N"/>
</dbReference>
<reference evidence="5 6" key="1">
    <citation type="submission" date="2018-07" db="EMBL/GenBank/DDBJ databases">
        <title>Genomic Encyclopedia of Type Strains, Phase III (KMG-III): the genomes of soil and plant-associated and newly described type strains.</title>
        <authorList>
            <person name="Whitman W."/>
        </authorList>
    </citation>
    <scope>NUCLEOTIDE SEQUENCE [LARGE SCALE GENOMIC DNA]</scope>
    <source>
        <strain evidence="5 6">CECT 7948</strain>
    </source>
</reference>
<dbReference type="Proteomes" id="UP000256919">
    <property type="component" value="Unassembled WGS sequence"/>
</dbReference>
<comment type="similarity">
    <text evidence="1">Belongs to the P-Pant transferase superfamily. Gsp/Sfp/HetI/AcpT family.</text>
</comment>
<feature type="domain" description="4'-phosphopantetheinyl transferase N-terminal" evidence="4">
    <location>
        <begin position="49"/>
        <end position="127"/>
    </location>
</feature>
<dbReference type="GO" id="GO:0019878">
    <property type="term" value="P:lysine biosynthetic process via aminoadipic acid"/>
    <property type="evidence" value="ECO:0007669"/>
    <property type="project" value="TreeGrafter"/>
</dbReference>
<dbReference type="Pfam" id="PF22624">
    <property type="entry name" value="AASDHPPT_N"/>
    <property type="match status" value="1"/>
</dbReference>
<dbReference type="InterPro" id="IPR050559">
    <property type="entry name" value="P-Pant_transferase_sf"/>
</dbReference>
<dbReference type="OrthoDB" id="9808281at2"/>
<evidence type="ECO:0000256" key="2">
    <source>
        <dbReference type="ARBA" id="ARBA00022679"/>
    </source>
</evidence>
<organism evidence="5 6">
    <name type="scientific">Winogradskyella pacifica</name>
    <dbReference type="NCBI Taxonomy" id="664642"/>
    <lineage>
        <taxon>Bacteria</taxon>
        <taxon>Pseudomonadati</taxon>
        <taxon>Bacteroidota</taxon>
        <taxon>Flavobacteriia</taxon>
        <taxon>Flavobacteriales</taxon>
        <taxon>Flavobacteriaceae</taxon>
        <taxon>Winogradskyella</taxon>
    </lineage>
</organism>
<dbReference type="RefSeq" id="WP_115808495.1">
    <property type="nucleotide sequence ID" value="NZ_QREI01000002.1"/>
</dbReference>
<dbReference type="GO" id="GO:0005829">
    <property type="term" value="C:cytosol"/>
    <property type="evidence" value="ECO:0007669"/>
    <property type="project" value="TreeGrafter"/>
</dbReference>
<protein>
    <submittedName>
        <fullName evidence="5">4'-phosphopantetheinyl transferase</fullName>
    </submittedName>
</protein>
<dbReference type="EMBL" id="QREI01000002">
    <property type="protein sequence ID" value="REE25494.1"/>
    <property type="molecule type" value="Genomic_DNA"/>
</dbReference>
<evidence type="ECO:0000259" key="4">
    <source>
        <dbReference type="Pfam" id="PF22624"/>
    </source>
</evidence>
<dbReference type="InterPro" id="IPR037143">
    <property type="entry name" value="4-PPantetheinyl_Trfase_dom_sf"/>
</dbReference>
<evidence type="ECO:0000313" key="5">
    <source>
        <dbReference type="EMBL" id="REE25494.1"/>
    </source>
</evidence>
<gene>
    <name evidence="5" type="ORF">DFQ09_10283</name>
</gene>
<dbReference type="Gene3D" id="3.90.470.20">
    <property type="entry name" value="4'-phosphopantetheinyl transferase domain"/>
    <property type="match status" value="2"/>
</dbReference>
<evidence type="ECO:0000259" key="3">
    <source>
        <dbReference type="Pfam" id="PF01648"/>
    </source>
</evidence>
<comment type="caution">
    <text evidence="5">The sequence shown here is derived from an EMBL/GenBank/DDBJ whole genome shotgun (WGS) entry which is preliminary data.</text>
</comment>
<keyword evidence="2 5" id="KW-0808">Transferase</keyword>
<keyword evidence="6" id="KW-1185">Reference proteome</keyword>
<evidence type="ECO:0000256" key="1">
    <source>
        <dbReference type="ARBA" id="ARBA00010990"/>
    </source>
</evidence>
<accession>A0A3D9N3F4</accession>
<dbReference type="SUPFAM" id="SSF56214">
    <property type="entry name" value="4'-phosphopantetheinyl transferase"/>
    <property type="match status" value="2"/>
</dbReference>
<dbReference type="Pfam" id="PF01648">
    <property type="entry name" value="ACPS"/>
    <property type="match status" value="1"/>
</dbReference>
<name>A0A3D9N3F4_9FLAO</name>
<proteinExistence type="inferred from homology"/>
<evidence type="ECO:0000313" key="6">
    <source>
        <dbReference type="Proteomes" id="UP000256919"/>
    </source>
</evidence>
<dbReference type="PANTHER" id="PTHR12215">
    <property type="entry name" value="PHOSPHOPANTETHEINE TRANSFERASE"/>
    <property type="match status" value="1"/>
</dbReference>